<evidence type="ECO:0000313" key="1">
    <source>
        <dbReference type="EMBL" id="CAB4367575.1"/>
    </source>
</evidence>
<evidence type="ECO:0000313" key="4">
    <source>
        <dbReference type="EMBL" id="CAB5043857.1"/>
    </source>
</evidence>
<dbReference type="EMBL" id="CAFBQH010000001">
    <property type="protein sequence ID" value="CAB5043857.1"/>
    <property type="molecule type" value="Genomic_DNA"/>
</dbReference>
<protein>
    <submittedName>
        <fullName evidence="2">Unannotated protein</fullName>
    </submittedName>
</protein>
<gene>
    <name evidence="2" type="ORF">UFOPK2334_00747</name>
    <name evidence="3" type="ORF">UFOPK2870_00252</name>
    <name evidence="1" type="ORF">UFOPK4179_00359</name>
    <name evidence="4" type="ORF">UFOPK4293_00036</name>
</gene>
<dbReference type="EMBL" id="CAEZZL010000009">
    <property type="protein sequence ID" value="CAB4754713.1"/>
    <property type="molecule type" value="Genomic_DNA"/>
</dbReference>
<dbReference type="EMBL" id="CAEZXA010000053">
    <property type="protein sequence ID" value="CAB4674688.1"/>
    <property type="molecule type" value="Genomic_DNA"/>
</dbReference>
<evidence type="ECO:0000313" key="3">
    <source>
        <dbReference type="EMBL" id="CAB4754713.1"/>
    </source>
</evidence>
<evidence type="ECO:0000313" key="2">
    <source>
        <dbReference type="EMBL" id="CAB4674688.1"/>
    </source>
</evidence>
<reference evidence="2" key="1">
    <citation type="submission" date="2020-05" db="EMBL/GenBank/DDBJ databases">
        <authorList>
            <person name="Chiriac C."/>
            <person name="Salcher M."/>
            <person name="Ghai R."/>
            <person name="Kavagutti S V."/>
        </authorList>
    </citation>
    <scope>NUCLEOTIDE SEQUENCE</scope>
</reference>
<accession>A0A6J6MNX1</accession>
<dbReference type="AlphaFoldDB" id="A0A6J6MNX1"/>
<sequence>MNSPSVDLLEVLPWRDPVIEAAGYAINDPYIEMFWLPILGPTATWLVRRLASGLEHEPQGYTVSMTSLARGIGVSFSDGKHNPFGRALQRCIMFGVSHNVPSTSHQIVAVRSVLPQLSQRHLARLPDELQTLHYDWRPICV</sequence>
<dbReference type="EMBL" id="CAETWZ010000020">
    <property type="protein sequence ID" value="CAB4367575.1"/>
    <property type="molecule type" value="Genomic_DNA"/>
</dbReference>
<proteinExistence type="predicted"/>
<name>A0A6J6MNX1_9ZZZZ</name>
<organism evidence="2">
    <name type="scientific">freshwater metagenome</name>
    <dbReference type="NCBI Taxonomy" id="449393"/>
    <lineage>
        <taxon>unclassified sequences</taxon>
        <taxon>metagenomes</taxon>
        <taxon>ecological metagenomes</taxon>
    </lineage>
</organism>